<dbReference type="InterPro" id="IPR001254">
    <property type="entry name" value="Trypsin_dom"/>
</dbReference>
<feature type="domain" description="Peptidase S1" evidence="7">
    <location>
        <begin position="419"/>
        <end position="673"/>
    </location>
</feature>
<sequence length="683" mass="77309">MHLQTGRQYLSIRMKAAIVFCAIAFHSLAFSYGLKCMQPSDARFLTTSFEMPSSWLNNGWHSGRFLSTDHNTVEDEDHEDESHRRGVIFTSNGTRTWWLFNPANNSHFILTQDQSRILCAHTVGGLRIDWFENTISNRQEDWCQWDIETHPGDPALFRMKNHVFIDTLPEVGYVYFDQTGIYFDYNENSHNDDRNAIDDARKWWVWEKSDPSQRDFSAIENTCVMGPSGVPAFLETSDSIMARSAGGGRANYFVSKNELAECVRGWYLFENKCYRVFSSYLASQARVKRICSIFGANLVVPKSQSEQSFLIRLVKSKGREADYWLGMERRSSGKRFYDTEGNPLLFRRWGRGRSNFESDKCAMWHKRRWFAVNCQSQHRILCVKEAEITNTFTCGKIQGEVLDSFMRNAAGQNKNEGKIVNGMPAEEGQFPWQVSFRFKVPVQYKGNNVIHNCGGTLIDECWVVTAAHCFLDRDGSEFTVRLGDLNNELFDETEQEFEIGELILHQQFSMYPSPTNDIALVRLARKAGKCAKLNVAVQPACLPDPAEFPLKEEGELCQVSGWGVTNTSLGQSSSASNLQWVTLPTLRNAYCGQKYNKRTTLFDEDVMFCAGRKEGGQDACTGDSGGPYVCRNKDGKYALTGVVSFGIGCARARYPGVYTRVSHYMGWIASQIASHGGGKVIAS</sequence>
<comment type="caution">
    <text evidence="8">The sequence shown here is derived from an EMBL/GenBank/DDBJ whole genome shotgun (WGS) entry which is preliminary data.</text>
</comment>
<dbReference type="PROSITE" id="PS00134">
    <property type="entry name" value="TRYPSIN_HIS"/>
    <property type="match status" value="1"/>
</dbReference>
<evidence type="ECO:0000259" key="7">
    <source>
        <dbReference type="PROSITE" id="PS50240"/>
    </source>
</evidence>
<dbReference type="InterPro" id="IPR001314">
    <property type="entry name" value="Peptidase_S1A"/>
</dbReference>
<evidence type="ECO:0000256" key="4">
    <source>
        <dbReference type="ARBA" id="ARBA00023157"/>
    </source>
</evidence>
<evidence type="ECO:0000313" key="9">
    <source>
        <dbReference type="Proteomes" id="UP001642483"/>
    </source>
</evidence>
<dbReference type="InterPro" id="IPR018114">
    <property type="entry name" value="TRYPSIN_HIS"/>
</dbReference>
<dbReference type="Gene3D" id="3.10.100.10">
    <property type="entry name" value="Mannose-Binding Protein A, subunit A"/>
    <property type="match status" value="1"/>
</dbReference>
<dbReference type="InterPro" id="IPR033116">
    <property type="entry name" value="TRYPSIN_SER"/>
</dbReference>
<evidence type="ECO:0000259" key="6">
    <source>
        <dbReference type="PROSITE" id="PS50041"/>
    </source>
</evidence>
<reference evidence="8 9" key="1">
    <citation type="submission" date="2024-02" db="EMBL/GenBank/DDBJ databases">
        <authorList>
            <person name="Daric V."/>
            <person name="Darras S."/>
        </authorList>
    </citation>
    <scope>NUCLEOTIDE SEQUENCE [LARGE SCALE GENOMIC DNA]</scope>
</reference>
<dbReference type="InterPro" id="IPR043504">
    <property type="entry name" value="Peptidase_S1_PA_chymotrypsin"/>
</dbReference>
<organism evidence="8 9">
    <name type="scientific">Clavelina lepadiformis</name>
    <name type="common">Light-bulb sea squirt</name>
    <name type="synonym">Ascidia lepadiformis</name>
    <dbReference type="NCBI Taxonomy" id="159417"/>
    <lineage>
        <taxon>Eukaryota</taxon>
        <taxon>Metazoa</taxon>
        <taxon>Chordata</taxon>
        <taxon>Tunicata</taxon>
        <taxon>Ascidiacea</taxon>
        <taxon>Aplousobranchia</taxon>
        <taxon>Clavelinidae</taxon>
        <taxon>Clavelina</taxon>
    </lineage>
</organism>
<dbReference type="CDD" id="cd00037">
    <property type="entry name" value="CLECT"/>
    <property type="match status" value="1"/>
</dbReference>
<dbReference type="SUPFAM" id="SSF50494">
    <property type="entry name" value="Trypsin-like serine proteases"/>
    <property type="match status" value="1"/>
</dbReference>
<dbReference type="PROSITE" id="PS50240">
    <property type="entry name" value="TRYPSIN_DOM"/>
    <property type="match status" value="1"/>
</dbReference>
<name>A0ABP0FJJ5_CLALP</name>
<evidence type="ECO:0000256" key="3">
    <source>
        <dbReference type="ARBA" id="ARBA00022825"/>
    </source>
</evidence>
<dbReference type="EMBL" id="CAWYQH010000057">
    <property type="protein sequence ID" value="CAK8678861.1"/>
    <property type="molecule type" value="Genomic_DNA"/>
</dbReference>
<dbReference type="InterPro" id="IPR009003">
    <property type="entry name" value="Peptidase_S1_PA"/>
</dbReference>
<dbReference type="Proteomes" id="UP001642483">
    <property type="component" value="Unassembled WGS sequence"/>
</dbReference>
<keyword evidence="3 5" id="KW-0720">Serine protease</keyword>
<evidence type="ECO:0000256" key="1">
    <source>
        <dbReference type="ARBA" id="ARBA00022670"/>
    </source>
</evidence>
<feature type="domain" description="C-type lectin" evidence="6">
    <location>
        <begin position="269"/>
        <end position="383"/>
    </location>
</feature>
<protein>
    <submittedName>
        <fullName evidence="8">Uncharacterized protein</fullName>
    </submittedName>
</protein>
<keyword evidence="4" id="KW-1015">Disulfide bond</keyword>
<dbReference type="InterPro" id="IPR016186">
    <property type="entry name" value="C-type_lectin-like/link_sf"/>
</dbReference>
<dbReference type="PANTHER" id="PTHR24264:SF54">
    <property type="entry name" value="PEPTIDASE S1 DOMAIN-CONTAINING PROTEIN"/>
    <property type="match status" value="1"/>
</dbReference>
<dbReference type="PRINTS" id="PR00722">
    <property type="entry name" value="CHYMOTRYPSIN"/>
</dbReference>
<dbReference type="Gene3D" id="2.40.10.10">
    <property type="entry name" value="Trypsin-like serine proteases"/>
    <property type="match status" value="1"/>
</dbReference>
<dbReference type="CDD" id="cd00190">
    <property type="entry name" value="Tryp_SPc"/>
    <property type="match status" value="1"/>
</dbReference>
<dbReference type="InterPro" id="IPR001304">
    <property type="entry name" value="C-type_lectin-like"/>
</dbReference>
<evidence type="ECO:0000256" key="5">
    <source>
        <dbReference type="RuleBase" id="RU363034"/>
    </source>
</evidence>
<proteinExistence type="predicted"/>
<keyword evidence="1 5" id="KW-0645">Protease</keyword>
<accession>A0ABP0FJJ5</accession>
<dbReference type="SMART" id="SM00034">
    <property type="entry name" value="CLECT"/>
    <property type="match status" value="1"/>
</dbReference>
<dbReference type="PROSITE" id="PS00135">
    <property type="entry name" value="TRYPSIN_SER"/>
    <property type="match status" value="1"/>
</dbReference>
<evidence type="ECO:0000313" key="8">
    <source>
        <dbReference type="EMBL" id="CAK8678861.1"/>
    </source>
</evidence>
<evidence type="ECO:0000256" key="2">
    <source>
        <dbReference type="ARBA" id="ARBA00022801"/>
    </source>
</evidence>
<dbReference type="Pfam" id="PF00089">
    <property type="entry name" value="Trypsin"/>
    <property type="match status" value="1"/>
</dbReference>
<keyword evidence="2 5" id="KW-0378">Hydrolase</keyword>
<gene>
    <name evidence="8" type="ORF">CVLEPA_LOCUS9135</name>
</gene>
<dbReference type="InterPro" id="IPR050127">
    <property type="entry name" value="Serine_Proteases_S1"/>
</dbReference>
<dbReference type="InterPro" id="IPR016187">
    <property type="entry name" value="CTDL_fold"/>
</dbReference>
<dbReference type="PANTHER" id="PTHR24264">
    <property type="entry name" value="TRYPSIN-RELATED"/>
    <property type="match status" value="1"/>
</dbReference>
<dbReference type="SMART" id="SM00020">
    <property type="entry name" value="Tryp_SPc"/>
    <property type="match status" value="1"/>
</dbReference>
<dbReference type="Pfam" id="PF00059">
    <property type="entry name" value="Lectin_C"/>
    <property type="match status" value="1"/>
</dbReference>
<keyword evidence="9" id="KW-1185">Reference proteome</keyword>
<dbReference type="SUPFAM" id="SSF56436">
    <property type="entry name" value="C-type lectin-like"/>
    <property type="match status" value="1"/>
</dbReference>
<dbReference type="PROSITE" id="PS50041">
    <property type="entry name" value="C_TYPE_LECTIN_2"/>
    <property type="match status" value="1"/>
</dbReference>